<dbReference type="Pfam" id="PF01677">
    <property type="entry name" value="Herpes_UL7"/>
    <property type="match status" value="1"/>
</dbReference>
<keyword evidence="1" id="KW-0920">Virion tegument</keyword>
<accession>A0A6M4EH44</accession>
<keyword evidence="4" id="KW-1035">Host cytoplasm</keyword>
<keyword evidence="2" id="KW-1040">Host Golgi apparatus</keyword>
<evidence type="ECO:0000256" key="4">
    <source>
        <dbReference type="ARBA" id="ARBA00023200"/>
    </source>
</evidence>
<evidence type="ECO:0000256" key="1">
    <source>
        <dbReference type="ARBA" id="ARBA00022580"/>
    </source>
</evidence>
<keyword evidence="3" id="KW-0946">Virion</keyword>
<evidence type="ECO:0000313" key="5">
    <source>
        <dbReference type="EMBL" id="QJQ80228.1"/>
    </source>
</evidence>
<organism evidence="6">
    <name type="scientific">Murine herpesvirus</name>
    <dbReference type="NCBI Taxonomy" id="1431748"/>
    <lineage>
        <taxon>Viruses</taxon>
        <taxon>Duplodnaviria</taxon>
        <taxon>Heunggongvirae</taxon>
        <taxon>Peploviricota</taxon>
        <taxon>Herviviricetes</taxon>
        <taxon>Herpesvirales</taxon>
        <taxon>Orthoherpesviridae</taxon>
        <taxon>Betaherpesvirinae</taxon>
        <taxon>Muromegalovirus</taxon>
    </lineage>
</organism>
<dbReference type="EMBL" id="MN913973">
    <property type="protein sequence ID" value="QJQ80228.1"/>
    <property type="molecule type" value="Genomic_DNA"/>
</dbReference>
<dbReference type="GO" id="GO:0044423">
    <property type="term" value="C:virion component"/>
    <property type="evidence" value="ECO:0007669"/>
    <property type="project" value="UniProtKB-KW"/>
</dbReference>
<dbReference type="SMR" id="A0A6M4EH44"/>
<evidence type="ECO:0000256" key="2">
    <source>
        <dbReference type="ARBA" id="ARBA00022812"/>
    </source>
</evidence>
<evidence type="ECO:0008006" key="7">
    <source>
        <dbReference type="Google" id="ProtNLM"/>
    </source>
</evidence>
<dbReference type="InterPro" id="IPR002600">
    <property type="entry name" value="Herpes_UL7"/>
</dbReference>
<evidence type="ECO:0000256" key="3">
    <source>
        <dbReference type="ARBA" id="ARBA00022844"/>
    </source>
</evidence>
<name>A0A6M4EH44_9BETA</name>
<dbReference type="EMBL" id="MN913974">
    <property type="protein sequence ID" value="QJQ80300.1"/>
    <property type="molecule type" value="Genomic_DNA"/>
</dbReference>
<evidence type="ECO:0000313" key="6">
    <source>
        <dbReference type="EMBL" id="QJQ80300.1"/>
    </source>
</evidence>
<protein>
    <recommendedName>
        <fullName evidence="7">Cytoplasmic envelopment protein 1</fullName>
    </recommendedName>
</protein>
<proteinExistence type="predicted"/>
<gene>
    <name evidence="6" type="primary">GAMMAHV.ORF42</name>
    <name evidence="6" type="ORF">MuHV4gp40</name>
</gene>
<reference evidence="6" key="1">
    <citation type="submission" date="2020-01" db="EMBL/GenBank/DDBJ databases">
        <authorList>
            <person name="Rezuchova I."/>
            <person name="Hyblova M."/>
            <person name="Kudelova M."/>
            <person name="Bohmer M."/>
            <person name="Budis J."/>
            <person name="Szemes T."/>
        </authorList>
    </citation>
    <scope>NUCLEOTIDE SEQUENCE</scope>
    <source>
        <strain evidence="6">4556</strain>
        <strain evidence="5">72</strain>
    </source>
</reference>
<sequence>MISSNIREARTVILPRLMLEITSNGTLTVASHTPIFQKLSLLDLPSLTAHLKTKLSGSMFKGFLFATLCETEDHVTTLDMHPHVFEKRLVLYNPRNTCNKELCALISMVENLMDCDPKLPLSIYMRGKRLFQKNPGKDSCFLFKGLSTLISTHFAVYHPNFTVNDELLLPPLLAYKMHSTIEGIDEVSKGLLKAIYLDSYRMDNNIDDFQNPAGTFTLLCLPTIFTKHLTVPNVLILIKRAGLMYEAIDNIIL</sequence>